<evidence type="ECO:0008006" key="8">
    <source>
        <dbReference type="Google" id="ProtNLM"/>
    </source>
</evidence>
<dbReference type="GO" id="GO:0140359">
    <property type="term" value="F:ABC-type transporter activity"/>
    <property type="evidence" value="ECO:0007669"/>
    <property type="project" value="InterPro"/>
</dbReference>
<dbReference type="InterPro" id="IPR043926">
    <property type="entry name" value="ABCG_dom"/>
</dbReference>
<comment type="similarity">
    <text evidence="1">Belongs to the ABC transporter superfamily. ABCG family. Eye pigment precursor importer (TC 3.A.1.204) subfamily.</text>
</comment>
<dbReference type="Pfam" id="PF00005">
    <property type="entry name" value="ABC_tran"/>
    <property type="match status" value="1"/>
</dbReference>
<keyword evidence="3" id="KW-0472">Membrane</keyword>
<evidence type="ECO:0000256" key="3">
    <source>
        <dbReference type="ARBA" id="ARBA00023136"/>
    </source>
</evidence>
<evidence type="ECO:0000259" key="4">
    <source>
        <dbReference type="Pfam" id="PF00005"/>
    </source>
</evidence>
<dbReference type="PANTHER" id="PTHR48042:SF15">
    <property type="entry name" value="ABC TRANSPORTER G FAMILY MEMBER 13"/>
    <property type="match status" value="1"/>
</dbReference>
<evidence type="ECO:0000313" key="6">
    <source>
        <dbReference type="EMBL" id="KAG6789441.1"/>
    </source>
</evidence>
<accession>A0A8X8D6N2</accession>
<reference evidence="6" key="1">
    <citation type="journal article" date="2020" name="bioRxiv">
        <title>Hybrid origin of Populus tomentosa Carr. identified through genome sequencing and phylogenomic analysis.</title>
        <authorList>
            <person name="An X."/>
            <person name="Gao K."/>
            <person name="Chen Z."/>
            <person name="Li J."/>
            <person name="Yang X."/>
            <person name="Yang X."/>
            <person name="Zhou J."/>
            <person name="Guo T."/>
            <person name="Zhao T."/>
            <person name="Huang S."/>
            <person name="Miao D."/>
            <person name="Khan W.U."/>
            <person name="Rao P."/>
            <person name="Ye M."/>
            <person name="Lei B."/>
            <person name="Liao W."/>
            <person name="Wang J."/>
            <person name="Ji L."/>
            <person name="Li Y."/>
            <person name="Guo B."/>
            <person name="Mustafa N.S."/>
            <person name="Li S."/>
            <person name="Yun Q."/>
            <person name="Keller S.R."/>
            <person name="Mao J."/>
            <person name="Zhang R."/>
            <person name="Strauss S.H."/>
        </authorList>
    </citation>
    <scope>NUCLEOTIDE SEQUENCE</scope>
    <source>
        <strain evidence="6">GM15</strain>
        <tissue evidence="6">Leaf</tissue>
    </source>
</reference>
<feature type="domain" description="ABC transporter" evidence="4">
    <location>
        <begin position="82"/>
        <end position="110"/>
    </location>
</feature>
<evidence type="ECO:0000256" key="1">
    <source>
        <dbReference type="ARBA" id="ARBA00005814"/>
    </source>
</evidence>
<protein>
    <recommendedName>
        <fullName evidence="8">ABC transporter domain-containing protein</fullName>
    </recommendedName>
</protein>
<comment type="caution">
    <text evidence="6">The sequence shown here is derived from an EMBL/GenBank/DDBJ whole genome shotgun (WGS) entry which is preliminary data.</text>
</comment>
<evidence type="ECO:0000259" key="5">
    <source>
        <dbReference type="Pfam" id="PF19055"/>
    </source>
</evidence>
<organism evidence="6 7">
    <name type="scientific">Populus tomentosa</name>
    <name type="common">Chinese white poplar</name>
    <dbReference type="NCBI Taxonomy" id="118781"/>
    <lineage>
        <taxon>Eukaryota</taxon>
        <taxon>Viridiplantae</taxon>
        <taxon>Streptophyta</taxon>
        <taxon>Embryophyta</taxon>
        <taxon>Tracheophyta</taxon>
        <taxon>Spermatophyta</taxon>
        <taxon>Magnoliopsida</taxon>
        <taxon>eudicotyledons</taxon>
        <taxon>Gunneridae</taxon>
        <taxon>Pentapetalae</taxon>
        <taxon>rosids</taxon>
        <taxon>fabids</taxon>
        <taxon>Malpighiales</taxon>
        <taxon>Salicaceae</taxon>
        <taxon>Saliceae</taxon>
        <taxon>Populus</taxon>
    </lineage>
</organism>
<sequence>MWLFEIRQEAVQFGLVGHGITLNPWMMNVVKTVEQAGEELGRLSGDVLMTGNVLLNGRKRRLDYGGGTCLSSNCNITTGLCTSGGEKQRLSIALETLIRPQLLFLDEPTSGLDSAAASFVIQTLRNIAHDGRTVISSVHQPSSEVFTLFDDLFLLSAGEAVYFGEAKMAVEFFAEAVFPCPSRRNPSDHFLNCINSDSQGMRMYAVAV</sequence>
<dbReference type="InterPro" id="IPR052215">
    <property type="entry name" value="Plant_ABCG"/>
</dbReference>
<dbReference type="Pfam" id="PF19055">
    <property type="entry name" value="ABC2_membrane_7"/>
    <property type="match status" value="1"/>
</dbReference>
<dbReference type="GO" id="GO:0016887">
    <property type="term" value="F:ATP hydrolysis activity"/>
    <property type="evidence" value="ECO:0007669"/>
    <property type="project" value="InterPro"/>
</dbReference>
<dbReference type="GO" id="GO:0005524">
    <property type="term" value="F:ATP binding"/>
    <property type="evidence" value="ECO:0007669"/>
    <property type="project" value="InterPro"/>
</dbReference>
<dbReference type="OrthoDB" id="66620at2759"/>
<dbReference type="InterPro" id="IPR003439">
    <property type="entry name" value="ABC_transporter-like_ATP-bd"/>
</dbReference>
<keyword evidence="7" id="KW-1185">Reference proteome</keyword>
<dbReference type="Proteomes" id="UP000886885">
    <property type="component" value="Chromosome 1D"/>
</dbReference>
<feature type="domain" description="ABC transporter family G" evidence="5">
    <location>
        <begin position="139"/>
        <end position="194"/>
    </location>
</feature>
<proteinExistence type="inferred from homology"/>
<name>A0A8X8D6N2_POPTO</name>
<dbReference type="PANTHER" id="PTHR48042">
    <property type="entry name" value="ABC TRANSPORTER G FAMILY MEMBER 11"/>
    <property type="match status" value="1"/>
</dbReference>
<dbReference type="AlphaFoldDB" id="A0A8X8D6N2"/>
<gene>
    <name evidence="6" type="ORF">POTOM_005539</name>
</gene>
<evidence type="ECO:0000256" key="2">
    <source>
        <dbReference type="ARBA" id="ARBA00022448"/>
    </source>
</evidence>
<keyword evidence="2" id="KW-0813">Transport</keyword>
<dbReference type="EMBL" id="JAAWWB010000002">
    <property type="protein sequence ID" value="KAG6789441.1"/>
    <property type="molecule type" value="Genomic_DNA"/>
</dbReference>
<evidence type="ECO:0000313" key="7">
    <source>
        <dbReference type="Proteomes" id="UP000886885"/>
    </source>
</evidence>